<sequence length="299" mass="32238">MAMTSDRIPLPRELATAVVNKAKDTSTIATLSPSSPMVFTDKDFLMFNGKSEAEVVAEGQSKSSYEQDVTTVSAKRFKVQTTTRVTNELQWADEDARTQIVQAIQLDQAQAIGRALDYVIYHGLNPKSGEALTGYDPLTASAVQVPYSEDDEIANVDALSDALNQTYDINAVALSRTWASRLRKVRVPSTGMRFYPEIPLNLQTGSLDGITAATSGTVNGAKAKTDTGVLAIMGDFSLIQWGMVRDMFATVIPYGDPDNAGTDLQNVNMVAYRTEAVFAYAVLDPKGFAVLKATTEAGA</sequence>
<dbReference type="InterPro" id="IPR054612">
    <property type="entry name" value="Phage_capsid-like_C"/>
</dbReference>
<comment type="caution">
    <text evidence="2">The sequence shown here is derived from an EMBL/GenBank/DDBJ whole genome shotgun (WGS) entry which is preliminary data.</text>
</comment>
<name>A0ABX0CBJ3_9BIFI</name>
<dbReference type="EMBL" id="WHZU01000022">
    <property type="protein sequence ID" value="NEH12472.1"/>
    <property type="molecule type" value="Genomic_DNA"/>
</dbReference>
<protein>
    <submittedName>
        <fullName evidence="2">Phage major capsid protein</fullName>
    </submittedName>
</protein>
<dbReference type="RefSeq" id="WP_163199657.1">
    <property type="nucleotide sequence ID" value="NZ_WHZU01000022.1"/>
</dbReference>
<evidence type="ECO:0000259" key="1">
    <source>
        <dbReference type="Pfam" id="PF05065"/>
    </source>
</evidence>
<feature type="domain" description="Phage capsid-like C-terminal" evidence="1">
    <location>
        <begin position="10"/>
        <end position="292"/>
    </location>
</feature>
<dbReference type="Gene3D" id="3.30.2400.10">
    <property type="entry name" value="Major capsid protein gp5"/>
    <property type="match status" value="1"/>
</dbReference>
<dbReference type="Proteomes" id="UP000475155">
    <property type="component" value="Unassembled WGS sequence"/>
</dbReference>
<proteinExistence type="predicted"/>
<dbReference type="Gene3D" id="3.30.2320.10">
    <property type="entry name" value="hypothetical protein PF0899 domain"/>
    <property type="match status" value="1"/>
</dbReference>
<dbReference type="Pfam" id="PF05065">
    <property type="entry name" value="Phage_capsid"/>
    <property type="match status" value="1"/>
</dbReference>
<organism evidence="2 3">
    <name type="scientific">Bifidobacterium saimiriisciurei</name>
    <dbReference type="NCBI Taxonomy" id="2661627"/>
    <lineage>
        <taxon>Bacteria</taxon>
        <taxon>Bacillati</taxon>
        <taxon>Actinomycetota</taxon>
        <taxon>Actinomycetes</taxon>
        <taxon>Bifidobacteriales</taxon>
        <taxon>Bifidobacteriaceae</taxon>
        <taxon>Bifidobacterium</taxon>
    </lineage>
</organism>
<evidence type="ECO:0000313" key="2">
    <source>
        <dbReference type="EMBL" id="NEH12472.1"/>
    </source>
</evidence>
<dbReference type="SUPFAM" id="SSF56563">
    <property type="entry name" value="Major capsid protein gp5"/>
    <property type="match status" value="1"/>
</dbReference>
<keyword evidence="3" id="KW-1185">Reference proteome</keyword>
<accession>A0ABX0CBJ3</accession>
<evidence type="ECO:0000313" key="3">
    <source>
        <dbReference type="Proteomes" id="UP000475155"/>
    </source>
</evidence>
<reference evidence="2 3" key="1">
    <citation type="submission" date="2019-10" db="EMBL/GenBank/DDBJ databases">
        <title>Bifidobacterium from non-human primates.</title>
        <authorList>
            <person name="Modesto M."/>
        </authorList>
    </citation>
    <scope>NUCLEOTIDE SEQUENCE [LARGE SCALE GENOMIC DNA]</scope>
    <source>
        <strain evidence="2 3">SMA1</strain>
    </source>
</reference>
<gene>
    <name evidence="2" type="ORF">GFD18_10380</name>
</gene>